<dbReference type="GO" id="GO:0038039">
    <property type="term" value="C:G protein-coupled receptor heterodimeric complex"/>
    <property type="evidence" value="ECO:0007669"/>
    <property type="project" value="TreeGrafter"/>
</dbReference>
<dbReference type="EMBL" id="HBKQ01020134">
    <property type="protein sequence ID" value="CAE2235409.1"/>
    <property type="molecule type" value="Transcribed_RNA"/>
</dbReference>
<feature type="region of interest" description="Disordered" evidence="9">
    <location>
        <begin position="752"/>
        <end position="808"/>
    </location>
</feature>
<evidence type="ECO:0000313" key="12">
    <source>
        <dbReference type="EMBL" id="CAE2235409.1"/>
    </source>
</evidence>
<feature type="transmembrane region" description="Helical" evidence="10">
    <location>
        <begin position="364"/>
        <end position="385"/>
    </location>
</feature>
<evidence type="ECO:0000256" key="5">
    <source>
        <dbReference type="ARBA" id="ARBA00023136"/>
    </source>
</evidence>
<proteinExistence type="predicted"/>
<evidence type="ECO:0000256" key="4">
    <source>
        <dbReference type="ARBA" id="ARBA00023040"/>
    </source>
</evidence>
<keyword evidence="4" id="KW-0297">G-protein coupled receptor</keyword>
<feature type="compositionally biased region" description="Low complexity" evidence="9">
    <location>
        <begin position="796"/>
        <end position="808"/>
    </location>
</feature>
<protein>
    <recommendedName>
        <fullName evidence="11">G-protein coupled receptors family 3 profile domain-containing protein</fullName>
    </recommendedName>
</protein>
<feature type="compositionally biased region" description="Acidic residues" evidence="9">
    <location>
        <begin position="759"/>
        <end position="780"/>
    </location>
</feature>
<evidence type="ECO:0000256" key="8">
    <source>
        <dbReference type="ARBA" id="ARBA00023224"/>
    </source>
</evidence>
<sequence length="808" mass="87367">MAFKILSLCQSGVDGIFVSVPSLRVEEAVLKCLELDVPVVTINSGFDFSKNATVASGGEKTSLAHHIGMLEYNAGYGGGERLIRAGATKLICVDHAPGVSVTFERCEGIKQSIIDANEKGAGLTYLGKVDVPKDSAATYKVLVEERVGEGGDWDGYGFLLCGVSQLNSFLRVKEDHPKAVAGSFDVSNEMYDAFLSGDILFGIDQQPYLQGYAPVALLTQIAHTKQTLLNHAIETGPSFVTSPPGPEQQACEGNIFEVCPTTPFEDMNNVGMGLQITGMVLFAVQALLSLFLMGWTYWYRQRSVVRMSQPEFLVLIAFGCLVMSLSIPPLAVEGAYRYVQDPYTGELTDEPDPSIAGADAACMAAPWLVGMGFVIVFSALFAKIWRVKMIYDGAVRFRRETVHARDVGLIMAVTFSVEVALLLAWQLVSPLRWERTVTSTDENGYPTESIGSCTADGAVPFIIPLLVFKALCLLYALYLCYITRNVPSDLAEGKWISFSVLSMFQTLVVGVPILVIVDEDNNAFFFVRVVVVFLICAAVTTLIFGPKVYKLHVSVVGRRKNFTAVSRISRRVSSSLRRASCLRHVDNLSNGISQSEFGDALGETMGGGGGGRRPTLERGNSNPFGSFRTDGSNSARASVLRNGSASNRRLVCTECRKKFPPHEMSRVNSVDAGPIGTQEDRFCKKVSFAEGNNDRPQSLGRLSRSSVLEDSDSAAGLGSSTEDQDPLHSSQENMEILKTSGIVSMTMGKLSSNAGEDSWISDDDDDSDEKEEAFADETPPEAETTAVGRNCEEESAPATAAESESAAP</sequence>
<comment type="subcellular location">
    <subcellularLocation>
        <location evidence="1">Membrane</location>
        <topology evidence="1">Multi-pass membrane protein</topology>
    </subcellularLocation>
</comment>
<dbReference type="InterPro" id="IPR017978">
    <property type="entry name" value="GPCR_3_C"/>
</dbReference>
<dbReference type="PANTHER" id="PTHR10519:SF20">
    <property type="entry name" value="G-PROTEIN COUPLED RECEPTOR 156-RELATED"/>
    <property type="match status" value="1"/>
</dbReference>
<evidence type="ECO:0000256" key="6">
    <source>
        <dbReference type="ARBA" id="ARBA00023170"/>
    </source>
</evidence>
<feature type="region of interest" description="Disordered" evidence="9">
    <location>
        <begin position="688"/>
        <end position="730"/>
    </location>
</feature>
<evidence type="ECO:0000256" key="10">
    <source>
        <dbReference type="SAM" id="Phobius"/>
    </source>
</evidence>
<feature type="transmembrane region" description="Helical" evidence="10">
    <location>
        <begin position="276"/>
        <end position="300"/>
    </location>
</feature>
<dbReference type="InterPro" id="IPR002455">
    <property type="entry name" value="GPCR3_GABA-B"/>
</dbReference>
<evidence type="ECO:0000259" key="11">
    <source>
        <dbReference type="PROSITE" id="PS50259"/>
    </source>
</evidence>
<feature type="transmembrane region" description="Helical" evidence="10">
    <location>
        <begin position="312"/>
        <end position="332"/>
    </location>
</feature>
<evidence type="ECO:0000256" key="9">
    <source>
        <dbReference type="SAM" id="MobiDB-lite"/>
    </source>
</evidence>
<feature type="domain" description="G-protein coupled receptors family 3 profile" evidence="11">
    <location>
        <begin position="360"/>
        <end position="551"/>
    </location>
</feature>
<dbReference type="InterPro" id="IPR028082">
    <property type="entry name" value="Peripla_BP_I"/>
</dbReference>
<feature type="transmembrane region" description="Helical" evidence="10">
    <location>
        <begin position="461"/>
        <end position="483"/>
    </location>
</feature>
<name>A0A7S4IP86_9STRA</name>
<dbReference type="Pfam" id="PF00003">
    <property type="entry name" value="7tm_3"/>
    <property type="match status" value="1"/>
</dbReference>
<accession>A0A7S4IP86</accession>
<keyword evidence="7" id="KW-0325">Glycoprotein</keyword>
<keyword evidence="8" id="KW-0807">Transducer</keyword>
<feature type="transmembrane region" description="Helical" evidence="10">
    <location>
        <begin position="495"/>
        <end position="517"/>
    </location>
</feature>
<dbReference type="PANTHER" id="PTHR10519">
    <property type="entry name" value="GABA-B RECEPTOR"/>
    <property type="match status" value="1"/>
</dbReference>
<dbReference type="PRINTS" id="PR00248">
    <property type="entry name" value="GPCRMGR"/>
</dbReference>
<keyword evidence="5 10" id="KW-0472">Membrane</keyword>
<gene>
    <name evidence="12" type="ORF">OAUR00152_LOCUS13613</name>
</gene>
<dbReference type="CDD" id="cd15047">
    <property type="entry name" value="7tmC_GABA-B-like"/>
    <property type="match status" value="1"/>
</dbReference>
<evidence type="ECO:0000256" key="1">
    <source>
        <dbReference type="ARBA" id="ARBA00004141"/>
    </source>
</evidence>
<feature type="transmembrane region" description="Helical" evidence="10">
    <location>
        <begin position="523"/>
        <end position="544"/>
    </location>
</feature>
<dbReference type="PROSITE" id="PS50259">
    <property type="entry name" value="G_PROTEIN_RECEP_F3_4"/>
    <property type="match status" value="1"/>
</dbReference>
<dbReference type="Gene3D" id="3.40.50.2300">
    <property type="match status" value="2"/>
</dbReference>
<feature type="transmembrane region" description="Helical" evidence="10">
    <location>
        <begin position="406"/>
        <end position="428"/>
    </location>
</feature>
<reference evidence="12" key="1">
    <citation type="submission" date="2021-01" db="EMBL/GenBank/DDBJ databases">
        <authorList>
            <person name="Corre E."/>
            <person name="Pelletier E."/>
            <person name="Niang G."/>
            <person name="Scheremetjew M."/>
            <person name="Finn R."/>
            <person name="Kale V."/>
            <person name="Holt S."/>
            <person name="Cochrane G."/>
            <person name="Meng A."/>
            <person name="Brown T."/>
            <person name="Cohen L."/>
        </authorList>
    </citation>
    <scope>NUCLEOTIDE SEQUENCE</scope>
    <source>
        <strain evidence="12">Isolate 1302-5</strain>
    </source>
</reference>
<feature type="compositionally biased region" description="Polar residues" evidence="9">
    <location>
        <begin position="618"/>
        <end position="641"/>
    </location>
</feature>
<keyword evidence="3 10" id="KW-1133">Transmembrane helix</keyword>
<organism evidence="12">
    <name type="scientific">Odontella aurita</name>
    <dbReference type="NCBI Taxonomy" id="265563"/>
    <lineage>
        <taxon>Eukaryota</taxon>
        <taxon>Sar</taxon>
        <taxon>Stramenopiles</taxon>
        <taxon>Ochrophyta</taxon>
        <taxon>Bacillariophyta</taxon>
        <taxon>Mediophyceae</taxon>
        <taxon>Biddulphiophycidae</taxon>
        <taxon>Eupodiscales</taxon>
        <taxon>Odontellaceae</taxon>
        <taxon>Odontella</taxon>
    </lineage>
</organism>
<keyword evidence="2 10" id="KW-0812">Transmembrane</keyword>
<dbReference type="InterPro" id="IPR025997">
    <property type="entry name" value="SBP_2_dom"/>
</dbReference>
<evidence type="ECO:0000256" key="7">
    <source>
        <dbReference type="ARBA" id="ARBA00023180"/>
    </source>
</evidence>
<dbReference type="AlphaFoldDB" id="A0A7S4IP86"/>
<dbReference type="SUPFAM" id="SSF53822">
    <property type="entry name" value="Periplasmic binding protein-like I"/>
    <property type="match status" value="1"/>
</dbReference>
<evidence type="ECO:0000256" key="2">
    <source>
        <dbReference type="ARBA" id="ARBA00022692"/>
    </source>
</evidence>
<evidence type="ECO:0000256" key="3">
    <source>
        <dbReference type="ARBA" id="ARBA00022989"/>
    </source>
</evidence>
<dbReference type="GO" id="GO:0004965">
    <property type="term" value="F:G protein-coupled GABA receptor activity"/>
    <property type="evidence" value="ECO:0007669"/>
    <property type="project" value="InterPro"/>
</dbReference>
<dbReference type="Pfam" id="PF13407">
    <property type="entry name" value="Peripla_BP_4"/>
    <property type="match status" value="1"/>
</dbReference>
<keyword evidence="6" id="KW-0675">Receptor</keyword>
<feature type="region of interest" description="Disordered" evidence="9">
    <location>
        <begin position="603"/>
        <end position="641"/>
    </location>
</feature>
<dbReference type="InterPro" id="IPR000337">
    <property type="entry name" value="GPCR_3"/>
</dbReference>